<gene>
    <name evidence="2" type="ORF">EMCG_08764</name>
</gene>
<dbReference type="OrthoDB" id="4092340at2759"/>
<dbReference type="VEuPathDB" id="FungiDB:EMCG_08764"/>
<accession>A0A0G2I5B3</accession>
<comment type="caution">
    <text evidence="2">The sequence shown here is derived from an EMBL/GenBank/DDBJ whole genome shotgun (WGS) entry which is preliminary data.</text>
</comment>
<dbReference type="Proteomes" id="UP000034164">
    <property type="component" value="Unassembled WGS sequence"/>
</dbReference>
<feature type="region of interest" description="Disordered" evidence="1">
    <location>
        <begin position="1"/>
        <end position="62"/>
    </location>
</feature>
<feature type="compositionally biased region" description="Low complexity" evidence="1">
    <location>
        <begin position="22"/>
        <end position="41"/>
    </location>
</feature>
<dbReference type="EMBL" id="LCZI01000653">
    <property type="protein sequence ID" value="KKZ65405.1"/>
    <property type="molecule type" value="Genomic_DNA"/>
</dbReference>
<evidence type="ECO:0000313" key="2">
    <source>
        <dbReference type="EMBL" id="KKZ65405.1"/>
    </source>
</evidence>
<proteinExistence type="predicted"/>
<name>A0A0G2I5B3_9EURO</name>
<protein>
    <submittedName>
        <fullName evidence="2">Uncharacterized protein</fullName>
    </submittedName>
</protein>
<reference evidence="3" key="1">
    <citation type="journal article" date="2015" name="PLoS Genet.">
        <title>The dynamic genome and transcriptome of the human fungal pathogen Blastomyces and close relative Emmonsia.</title>
        <authorList>
            <person name="Munoz J.F."/>
            <person name="Gauthier G.M."/>
            <person name="Desjardins C.A."/>
            <person name="Gallo J.E."/>
            <person name="Holder J."/>
            <person name="Sullivan T.D."/>
            <person name="Marty A.J."/>
            <person name="Carmen J.C."/>
            <person name="Chen Z."/>
            <person name="Ding L."/>
            <person name="Gujja S."/>
            <person name="Magrini V."/>
            <person name="Misas E."/>
            <person name="Mitreva M."/>
            <person name="Priest M."/>
            <person name="Saif S."/>
            <person name="Whiston E.A."/>
            <person name="Young S."/>
            <person name="Zeng Q."/>
            <person name="Goldman W.E."/>
            <person name="Mardis E.R."/>
            <person name="Taylor J.W."/>
            <person name="McEwen J.G."/>
            <person name="Clay O.K."/>
            <person name="Klein B.S."/>
            <person name="Cuomo C.A."/>
        </authorList>
    </citation>
    <scope>NUCLEOTIDE SEQUENCE [LARGE SCALE GENOMIC DNA]</scope>
    <source>
        <strain evidence="3">UAMH 3008</strain>
    </source>
</reference>
<evidence type="ECO:0000256" key="1">
    <source>
        <dbReference type="SAM" id="MobiDB-lite"/>
    </source>
</evidence>
<dbReference type="AlphaFoldDB" id="A0A0G2I5B3"/>
<evidence type="ECO:0000313" key="3">
    <source>
        <dbReference type="Proteomes" id="UP000034164"/>
    </source>
</evidence>
<organism evidence="2 3">
    <name type="scientific">[Emmonsia] crescens</name>
    <dbReference type="NCBI Taxonomy" id="73230"/>
    <lineage>
        <taxon>Eukaryota</taxon>
        <taxon>Fungi</taxon>
        <taxon>Dikarya</taxon>
        <taxon>Ascomycota</taxon>
        <taxon>Pezizomycotina</taxon>
        <taxon>Eurotiomycetes</taxon>
        <taxon>Eurotiomycetidae</taxon>
        <taxon>Onygenales</taxon>
        <taxon>Ajellomycetaceae</taxon>
        <taxon>Emergomyces</taxon>
    </lineage>
</organism>
<sequence length="83" mass="8263">MEIRTDDVAGGAFGGGVHHHTATSTSSLSSSRSSSSPTTAAVVAGHAAPNMGPGGNGTAAVNGRRKMPMFVLSSAEKRKSPVI</sequence>